<keyword evidence="5" id="KW-0328">Glycosyltransferase</keyword>
<proteinExistence type="inferred from homology"/>
<evidence type="ECO:0000256" key="15">
    <source>
        <dbReference type="ARBA" id="ARBA00049506"/>
    </source>
</evidence>
<dbReference type="Pfam" id="PF01266">
    <property type="entry name" value="DAO"/>
    <property type="match status" value="1"/>
</dbReference>
<name>A0A9W8TME3_9PEZI</name>
<feature type="transmembrane region" description="Helical" evidence="17">
    <location>
        <begin position="603"/>
        <end position="620"/>
    </location>
</feature>
<evidence type="ECO:0000256" key="12">
    <source>
        <dbReference type="ARBA" id="ARBA00030368"/>
    </source>
</evidence>
<keyword evidence="8" id="KW-0256">Endoplasmic reticulum</keyword>
<dbReference type="AlphaFoldDB" id="A0A9W8TME3"/>
<dbReference type="InterPro" id="IPR007873">
    <property type="entry name" value="Glycosyltransferase_ALG3"/>
</dbReference>
<feature type="transmembrane region" description="Helical" evidence="17">
    <location>
        <begin position="515"/>
        <end position="539"/>
    </location>
</feature>
<dbReference type="GO" id="GO:0052925">
    <property type="term" value="F:dol-P-Man:Man(5)GlcNAc(2)-PP-Dol alpha-1,3-mannosyltransferase activity"/>
    <property type="evidence" value="ECO:0007669"/>
    <property type="project" value="UniProtKB-EC"/>
</dbReference>
<dbReference type="PANTHER" id="PTHR12646">
    <property type="entry name" value="NOT56 - RELATED"/>
    <property type="match status" value="1"/>
</dbReference>
<evidence type="ECO:0000256" key="9">
    <source>
        <dbReference type="ARBA" id="ARBA00022989"/>
    </source>
</evidence>
<dbReference type="PANTHER" id="PTHR12646:SF0">
    <property type="entry name" value="DOL-P-MAN:MAN(5)GLCNAC(2)-PP-DOL ALPHA-1,3-MANNOSYLTRANSFERASE"/>
    <property type="match status" value="1"/>
</dbReference>
<sequence>MPNIVVVGAGVSGLTSAYLLSKQKGNTITIIAKHMPGDYDIEYASPIAGANVLPMSTEKNSTYECRTFPELRKLAVEVPEAGIHLQKARVFRREKDMEVLRKGAGASFDAMFAENPWYKTLFEDFRELSKEELPKGMASGCEFGSLCINVMLYLPWLVGQCRKNGVVLRRGRLNHISEASHMSHTGEKADVVINTTGLMASRLGGVMDQNVSPIRGQVVVVRNEAPYMLTKSGTDDPEDEVCYVMTRAAGGGTVLGGTYSKGQWESQPDPNQAMRIMRRVVEMMPEITGGKGVGGFDIIRHAVGLRPYRSGGVRIEKEKIGDTWVVHNYGHSGWGYQGSCHITAPLSVASRSTEPQQLTMADKEPGMIAKAAALLTVATSVDTEIDWKAYMEQVEQFVAGERDYTVIKGGTGPLVYPAAHVYLYTGLYYITDKGRDIFLAQQLFVVLYMATLAVVMACYWRAKVPPYVFPLLILSKRLHSIFVLRCFNDCFAVFFLWLTIYLFQRRAWTLGAGAYTWGLGIKMSLLLVLPAVGVILLLGRGFTGSLQLAAIIAQVQFAIAVPFLRENANGYLSRAFELSRQFFFKWTVNWRFVGEGAFLSRPFALALLAMHASVLAWFLVQKWLKPARKPWPSILTPILKFSSPFSPQEERQISAQITPEYVMTTMLSANIIGLLFARSLHYQFYSYLAWSTPYLLWRSGAHPLVQYAIWALQEWAWNVFPSTNVSSGVVVAALAATVALVAVSREQAPTLSSHLSHERKVA</sequence>
<evidence type="ECO:0000256" key="11">
    <source>
        <dbReference type="ARBA" id="ARBA00030065"/>
    </source>
</evidence>
<comment type="pathway">
    <text evidence="2">Protein modification; protein glycosylation.</text>
</comment>
<dbReference type="InterPro" id="IPR006076">
    <property type="entry name" value="FAD-dep_OxRdtase"/>
</dbReference>
<evidence type="ECO:0000256" key="17">
    <source>
        <dbReference type="SAM" id="Phobius"/>
    </source>
</evidence>
<dbReference type="VEuPathDB" id="FungiDB:F4678DRAFT_432466"/>
<reference evidence="19" key="1">
    <citation type="submission" date="2022-07" db="EMBL/GenBank/DDBJ databases">
        <title>Genome Sequence of Xylaria arbuscula.</title>
        <authorList>
            <person name="Buettner E."/>
        </authorList>
    </citation>
    <scope>NUCLEOTIDE SEQUENCE</scope>
    <source>
        <strain evidence="19">VT107</strain>
    </source>
</reference>
<evidence type="ECO:0000256" key="7">
    <source>
        <dbReference type="ARBA" id="ARBA00022692"/>
    </source>
</evidence>
<dbReference type="Proteomes" id="UP001148614">
    <property type="component" value="Unassembled WGS sequence"/>
</dbReference>
<evidence type="ECO:0000256" key="2">
    <source>
        <dbReference type="ARBA" id="ARBA00004922"/>
    </source>
</evidence>
<keyword evidence="7 17" id="KW-0812">Transmembrane</keyword>
<keyword evidence="10 17" id="KW-0472">Membrane</keyword>
<evidence type="ECO:0000256" key="10">
    <source>
        <dbReference type="ARBA" id="ARBA00023136"/>
    </source>
</evidence>
<dbReference type="VEuPathDB" id="FungiDB:F4678DRAFT_80584"/>
<comment type="similarity">
    <text evidence="16">Belongs to the glycosyltransferase ALG3 family.</text>
</comment>
<evidence type="ECO:0000313" key="19">
    <source>
        <dbReference type="EMBL" id="KAJ3570299.1"/>
    </source>
</evidence>
<keyword evidence="6" id="KW-0808">Transferase</keyword>
<evidence type="ECO:0000256" key="13">
    <source>
        <dbReference type="ARBA" id="ARBA00030742"/>
    </source>
</evidence>
<feature type="transmembrane region" description="Helical" evidence="17">
    <location>
        <begin position="482"/>
        <end position="503"/>
    </location>
</feature>
<dbReference type="SUPFAM" id="SSF51971">
    <property type="entry name" value="Nucleotide-binding domain"/>
    <property type="match status" value="1"/>
</dbReference>
<feature type="transmembrane region" description="Helical" evidence="17">
    <location>
        <begin position="546"/>
        <end position="564"/>
    </location>
</feature>
<organism evidence="19 20">
    <name type="scientific">Xylaria arbuscula</name>
    <dbReference type="NCBI Taxonomy" id="114810"/>
    <lineage>
        <taxon>Eukaryota</taxon>
        <taxon>Fungi</taxon>
        <taxon>Dikarya</taxon>
        <taxon>Ascomycota</taxon>
        <taxon>Pezizomycotina</taxon>
        <taxon>Sordariomycetes</taxon>
        <taxon>Xylariomycetidae</taxon>
        <taxon>Xylariales</taxon>
        <taxon>Xylariaceae</taxon>
        <taxon>Xylaria</taxon>
    </lineage>
</organism>
<evidence type="ECO:0000256" key="3">
    <source>
        <dbReference type="ARBA" id="ARBA00011964"/>
    </source>
</evidence>
<feature type="transmembrane region" description="Helical" evidence="17">
    <location>
        <begin position="443"/>
        <end position="462"/>
    </location>
</feature>
<evidence type="ECO:0000259" key="18">
    <source>
        <dbReference type="Pfam" id="PF01266"/>
    </source>
</evidence>
<comment type="catalytic activity">
    <reaction evidence="15">
        <text>an alpha-D-Man-(1-&gt;2)-alpha-D-Man-(1-&gt;2)-alpha-D-Man-(1-&gt;3)-[alpha-D-Man-(1-&gt;6)]-beta-D-Man-(1-&gt;4)-beta-D-GlcNAc-(1-&gt;4)-alpha-D-GlcNAc-diphospho-di-trans,poly-cis-dolichol + a di-trans,poly-cis-dolichyl beta-D-mannosyl phosphate = an alpha-D-Man-(1-&gt;2)-alpha-D-Man-(1-&gt;2)-alpha-D-Man-(1-&gt;3)-[alpha-D-Man-(1-&gt;3)-alpha-D-Man-(1-&gt;6)]-beta-D-Man-(1-&gt;4)-beta-D-GlcNAc-(1-&gt;4)-alpha-D-GlcNAc-diphospho-di-trans,poly-cis-dolichol + a di-trans,poly-cis-dolichyl phosphate + H(+)</text>
        <dbReference type="Rhea" id="RHEA:29527"/>
        <dbReference type="Rhea" id="RHEA-COMP:19498"/>
        <dbReference type="Rhea" id="RHEA-COMP:19501"/>
        <dbReference type="Rhea" id="RHEA-COMP:19516"/>
        <dbReference type="Rhea" id="RHEA-COMP:19517"/>
        <dbReference type="ChEBI" id="CHEBI:15378"/>
        <dbReference type="ChEBI" id="CHEBI:57683"/>
        <dbReference type="ChEBI" id="CHEBI:58211"/>
        <dbReference type="ChEBI" id="CHEBI:132515"/>
        <dbReference type="ChEBI" id="CHEBI:132516"/>
        <dbReference type="EC" id="2.4.1.258"/>
    </reaction>
    <physiologicalReaction direction="left-to-right" evidence="15">
        <dbReference type="Rhea" id="RHEA:29528"/>
    </physiologicalReaction>
</comment>
<comment type="subcellular location">
    <subcellularLocation>
        <location evidence="1">Endoplasmic reticulum membrane</location>
        <topology evidence="1">Multi-pass membrane protein</topology>
    </subcellularLocation>
</comment>
<comment type="function">
    <text evidence="14">Dol-P-Man:Man(5)GlcNAc(2)-PP-Dol alpha-1,3-mannosyltransferase that operates in the biosynthetic pathway of dolichol-linked oligosaccharides, the glycan precursors employed in protein asparagine (N)-glycosylation. The assembly of dolichol-linked oligosaccharides begins on the cytosolic side of the endoplasmic reticulum membrane and finishes in its lumen. The sequential addition of sugars to dolichol pyrophosphate produces dolichol-linked oligosaccharides containing fourteen sugars, including two GlcNAcs, nine mannoses and three glucoses. Once assembled, the oligosaccharide is transferred from the lipid to nascent proteins by oligosaccharyltransferases. In the lumen of the endoplasmic reticulum, adds the first dolichyl beta-D-mannosyl phosphate derived mannose in an alpha-1,3 linkage to Man(5)GlcNAc(2)-PP-dolichol to produce Man(6)GlcNAc(2)-PP-dolichol.</text>
</comment>
<dbReference type="EC" id="2.4.1.258" evidence="3"/>
<protein>
    <recommendedName>
        <fullName evidence="4">Dol-P-Man:Man(5)GlcNAc(2)-PP-Dol alpha-1,3-mannosyltransferase</fullName>
        <ecNumber evidence="3">2.4.1.258</ecNumber>
    </recommendedName>
    <alternativeName>
        <fullName evidence="13">Asparagine-linked glycosylation protein 6</fullName>
    </alternativeName>
    <alternativeName>
        <fullName evidence="12">Dol-P-Man-dependent alpha(1-3)-mannosyltransferase</fullName>
    </alternativeName>
    <alternativeName>
        <fullName evidence="11">Dolichyl-P-Man:Man(5)GlcNAc(2)-PP-dolichyl mannosyltransferase</fullName>
    </alternativeName>
</protein>
<evidence type="ECO:0000256" key="4">
    <source>
        <dbReference type="ARBA" id="ARBA00015561"/>
    </source>
</evidence>
<dbReference type="Pfam" id="PF05208">
    <property type="entry name" value="ALG3"/>
    <property type="match status" value="1"/>
</dbReference>
<gene>
    <name evidence="19" type="ORF">NPX13_g5775</name>
</gene>
<accession>A0A9W8TME3</accession>
<dbReference type="Gene3D" id="3.40.50.720">
    <property type="entry name" value="NAD(P)-binding Rossmann-like Domain"/>
    <property type="match status" value="1"/>
</dbReference>
<evidence type="ECO:0000256" key="5">
    <source>
        <dbReference type="ARBA" id="ARBA00022676"/>
    </source>
</evidence>
<evidence type="ECO:0000256" key="14">
    <source>
        <dbReference type="ARBA" id="ARBA00044743"/>
    </source>
</evidence>
<dbReference type="GO" id="GO:0005789">
    <property type="term" value="C:endoplasmic reticulum membrane"/>
    <property type="evidence" value="ECO:0007669"/>
    <property type="project" value="UniProtKB-SubCell"/>
</dbReference>
<comment type="caution">
    <text evidence="19">The sequence shown here is derived from an EMBL/GenBank/DDBJ whole genome shotgun (WGS) entry which is preliminary data.</text>
</comment>
<dbReference type="EMBL" id="JANPWZ010000949">
    <property type="protein sequence ID" value="KAJ3570299.1"/>
    <property type="molecule type" value="Genomic_DNA"/>
</dbReference>
<keyword evidence="9 17" id="KW-1133">Transmembrane helix</keyword>
<dbReference type="SUPFAM" id="SSF54373">
    <property type="entry name" value="FAD-linked reductases, C-terminal domain"/>
    <property type="match status" value="1"/>
</dbReference>
<evidence type="ECO:0000256" key="6">
    <source>
        <dbReference type="ARBA" id="ARBA00022679"/>
    </source>
</evidence>
<feature type="domain" description="FAD dependent oxidoreductase" evidence="18">
    <location>
        <begin position="4"/>
        <end position="340"/>
    </location>
</feature>
<evidence type="ECO:0000313" key="20">
    <source>
        <dbReference type="Proteomes" id="UP001148614"/>
    </source>
</evidence>
<keyword evidence="20" id="KW-1185">Reference proteome</keyword>
<evidence type="ECO:0000256" key="1">
    <source>
        <dbReference type="ARBA" id="ARBA00004477"/>
    </source>
</evidence>
<dbReference type="Gene3D" id="3.30.9.10">
    <property type="entry name" value="D-Amino Acid Oxidase, subunit A, domain 2"/>
    <property type="match status" value="1"/>
</dbReference>
<evidence type="ECO:0000256" key="8">
    <source>
        <dbReference type="ARBA" id="ARBA00022824"/>
    </source>
</evidence>
<evidence type="ECO:0000256" key="16">
    <source>
        <dbReference type="ARBA" id="ARBA00093457"/>
    </source>
</evidence>